<accession>A0A4Y8ZWD6</accession>
<dbReference type="Gene3D" id="2.30.42.10">
    <property type="match status" value="1"/>
</dbReference>
<sequence length="531" mass="57283">MTIGATTRPRFTIHVPCTTPSRPVLPALSAKRTRRSAARHDLQRGATRSRSEWGSPQPRAVAPLLQSAGSSVSSRAPLNGAGTTRESTRPELPLSSSLVGAATRGQSLTMRRTFQAARRQGGSKRWRRGRLHLGSILALWCIMGLHGMPPAMAADPETQIRFESGQRTTGWQPFTFSRRSRVVLQGQANGARVEILLDSGAEKTVIDRRLGEALKLARVGAASLDDRRAVASAELVSGLELTIGALHASGLTAVVTDLAAVRSQTGLDVDVILGREIFEQTVIDIDFPGQRISFSHPEGFSPPPSATSTALRPFPSGHGRVIEVGVEDRTVGPLEFDLGSGSAVVLQQPFWTSARLTEGRVVSSSLIGTIGGIRETGLISLRSIELAGIRLTNVETVLAPSRGTLESRMGSGTIGMPVLSQFRLITDYTRQRLYLVPDLAAKPGQLPRNRSGLRVLQEGGSLRVLLVARHSPAEQAGWRAGERIVAIDGRPVDQTYWSSDLWRWSEGTAGTKVSLTLADGTRREIVLQDYF</sequence>
<keyword evidence="5" id="KW-1185">Reference proteome</keyword>
<dbReference type="Pfam" id="PF17820">
    <property type="entry name" value="PDZ_6"/>
    <property type="match status" value="1"/>
</dbReference>
<proteinExistence type="predicted"/>
<dbReference type="Gene3D" id="2.40.70.10">
    <property type="entry name" value="Acid Proteases"/>
    <property type="match status" value="2"/>
</dbReference>
<dbReference type="Pfam" id="PF13650">
    <property type="entry name" value="Asp_protease_2"/>
    <property type="match status" value="1"/>
</dbReference>
<evidence type="ECO:0000313" key="4">
    <source>
        <dbReference type="EMBL" id="TFI59777.1"/>
    </source>
</evidence>
<evidence type="ECO:0000259" key="3">
    <source>
        <dbReference type="PROSITE" id="PS50175"/>
    </source>
</evidence>
<gene>
    <name evidence="4" type="ORF">E2493_02765</name>
</gene>
<dbReference type="PROSITE" id="PS50175">
    <property type="entry name" value="ASP_PROT_RETROV"/>
    <property type="match status" value="1"/>
</dbReference>
<keyword evidence="1" id="KW-0378">Hydrolase</keyword>
<dbReference type="InterPro" id="IPR001969">
    <property type="entry name" value="Aspartic_peptidase_AS"/>
</dbReference>
<reference evidence="4 5" key="1">
    <citation type="submission" date="2019-03" db="EMBL/GenBank/DDBJ databases">
        <title>Genome sequence of Sphingomonas sp. 17J27-24.</title>
        <authorList>
            <person name="Kim M."/>
            <person name="Maeng S."/>
            <person name="Sathiyaraj S."/>
        </authorList>
    </citation>
    <scope>NUCLEOTIDE SEQUENCE [LARGE SCALE GENOMIC DNA]</scope>
    <source>
        <strain evidence="4 5">17J27-24</strain>
    </source>
</reference>
<organism evidence="4 5">
    <name type="scientific">Sphingomonas parva</name>
    <dbReference type="NCBI Taxonomy" id="2555898"/>
    <lineage>
        <taxon>Bacteria</taxon>
        <taxon>Pseudomonadati</taxon>
        <taxon>Pseudomonadota</taxon>
        <taxon>Alphaproteobacteria</taxon>
        <taxon>Sphingomonadales</taxon>
        <taxon>Sphingomonadaceae</taxon>
        <taxon>Sphingomonas</taxon>
    </lineage>
</organism>
<dbReference type="InterPro" id="IPR041489">
    <property type="entry name" value="PDZ_6"/>
</dbReference>
<feature type="compositionally biased region" description="Polar residues" evidence="2">
    <location>
        <begin position="94"/>
        <end position="107"/>
    </location>
</feature>
<feature type="region of interest" description="Disordered" evidence="2">
    <location>
        <begin position="1"/>
        <end position="107"/>
    </location>
</feature>
<dbReference type="SUPFAM" id="SSF50156">
    <property type="entry name" value="PDZ domain-like"/>
    <property type="match status" value="1"/>
</dbReference>
<dbReference type="InterPro" id="IPR001995">
    <property type="entry name" value="Peptidase_A2_cat"/>
</dbReference>
<dbReference type="GO" id="GO:0006508">
    <property type="term" value="P:proteolysis"/>
    <property type="evidence" value="ECO:0007669"/>
    <property type="project" value="InterPro"/>
</dbReference>
<dbReference type="PROSITE" id="PS00141">
    <property type="entry name" value="ASP_PROTEASE"/>
    <property type="match status" value="1"/>
</dbReference>
<dbReference type="EMBL" id="SPDV01000003">
    <property type="protein sequence ID" value="TFI59777.1"/>
    <property type="molecule type" value="Genomic_DNA"/>
</dbReference>
<evidence type="ECO:0000256" key="2">
    <source>
        <dbReference type="SAM" id="MobiDB-lite"/>
    </source>
</evidence>
<name>A0A4Y8ZWD6_9SPHN</name>
<feature type="domain" description="Peptidase A2" evidence="3">
    <location>
        <begin position="193"/>
        <end position="208"/>
    </location>
</feature>
<dbReference type="Proteomes" id="UP000298213">
    <property type="component" value="Unassembled WGS sequence"/>
</dbReference>
<evidence type="ECO:0000313" key="5">
    <source>
        <dbReference type="Proteomes" id="UP000298213"/>
    </source>
</evidence>
<dbReference type="OrthoDB" id="7547925at2"/>
<comment type="caution">
    <text evidence="4">The sequence shown here is derived from an EMBL/GenBank/DDBJ whole genome shotgun (WGS) entry which is preliminary data.</text>
</comment>
<dbReference type="AlphaFoldDB" id="A0A4Y8ZWD6"/>
<dbReference type="SUPFAM" id="SSF50630">
    <property type="entry name" value="Acid proteases"/>
    <property type="match status" value="1"/>
</dbReference>
<protein>
    <submittedName>
        <fullName evidence="4">PDZ domain-containing protein</fullName>
    </submittedName>
</protein>
<dbReference type="InterPro" id="IPR021109">
    <property type="entry name" value="Peptidase_aspartic_dom_sf"/>
</dbReference>
<dbReference type="InterPro" id="IPR036034">
    <property type="entry name" value="PDZ_sf"/>
</dbReference>
<evidence type="ECO:0000256" key="1">
    <source>
        <dbReference type="ARBA" id="ARBA00022801"/>
    </source>
</evidence>
<feature type="compositionally biased region" description="Polar residues" evidence="2">
    <location>
        <begin position="67"/>
        <end position="85"/>
    </location>
</feature>
<dbReference type="GO" id="GO:0004190">
    <property type="term" value="F:aspartic-type endopeptidase activity"/>
    <property type="evidence" value="ECO:0007669"/>
    <property type="project" value="InterPro"/>
</dbReference>